<keyword evidence="4" id="KW-0805">Transcription regulation</keyword>
<dbReference type="RefSeq" id="XP_015466748.1">
    <property type="nucleotide sequence ID" value="XM_015612411.1"/>
</dbReference>
<gene>
    <name evidence="11" type="ORF">AC631_03582</name>
</gene>
<evidence type="ECO:0000256" key="2">
    <source>
        <dbReference type="ARBA" id="ARBA00004123"/>
    </source>
</evidence>
<evidence type="ECO:0000313" key="12">
    <source>
        <dbReference type="Proteomes" id="UP000054251"/>
    </source>
</evidence>
<evidence type="ECO:0000256" key="3">
    <source>
        <dbReference type="ARBA" id="ARBA00007163"/>
    </source>
</evidence>
<dbReference type="PANTHER" id="PTHR40621">
    <property type="entry name" value="TRANSCRIPTION FACTOR KAPC-RELATED"/>
    <property type="match status" value="1"/>
</dbReference>
<dbReference type="GO" id="GO:0001228">
    <property type="term" value="F:DNA-binding transcription activator activity, RNA polymerase II-specific"/>
    <property type="evidence" value="ECO:0007669"/>
    <property type="project" value="TreeGrafter"/>
</dbReference>
<evidence type="ECO:0000256" key="6">
    <source>
        <dbReference type="ARBA" id="ARBA00023163"/>
    </source>
</evidence>
<dbReference type="GO" id="GO:0090575">
    <property type="term" value="C:RNA polymerase II transcription regulator complex"/>
    <property type="evidence" value="ECO:0007669"/>
    <property type="project" value="TreeGrafter"/>
</dbReference>
<evidence type="ECO:0000256" key="5">
    <source>
        <dbReference type="ARBA" id="ARBA00023125"/>
    </source>
</evidence>
<dbReference type="InterPro" id="IPR050936">
    <property type="entry name" value="AP-1-like"/>
</dbReference>
<organism evidence="11 12">
    <name type="scientific">Debaryomyces fabryi</name>
    <dbReference type="NCBI Taxonomy" id="58627"/>
    <lineage>
        <taxon>Eukaryota</taxon>
        <taxon>Fungi</taxon>
        <taxon>Dikarya</taxon>
        <taxon>Ascomycota</taxon>
        <taxon>Saccharomycotina</taxon>
        <taxon>Pichiomycetes</taxon>
        <taxon>Debaryomycetaceae</taxon>
        <taxon>Debaryomyces</taxon>
    </lineage>
</organism>
<protein>
    <recommendedName>
        <fullName evidence="8">Putative transcription factor kapC</fullName>
    </recommendedName>
</protein>
<evidence type="ECO:0000256" key="8">
    <source>
        <dbReference type="ARBA" id="ARBA00044067"/>
    </source>
</evidence>
<dbReference type="PANTHER" id="PTHR40621:SF11">
    <property type="entry name" value="TRANSCRIPTION FACTOR KAPC-RELATED"/>
    <property type="match status" value="1"/>
</dbReference>
<dbReference type="Pfam" id="PF00170">
    <property type="entry name" value="bZIP_1"/>
    <property type="match status" value="1"/>
</dbReference>
<proteinExistence type="inferred from homology"/>
<dbReference type="GO" id="GO:0000976">
    <property type="term" value="F:transcription cis-regulatory region binding"/>
    <property type="evidence" value="ECO:0007669"/>
    <property type="project" value="InterPro"/>
</dbReference>
<dbReference type="CDD" id="cd14688">
    <property type="entry name" value="bZIP_YAP"/>
    <property type="match status" value="1"/>
</dbReference>
<feature type="compositionally biased region" description="Polar residues" evidence="9">
    <location>
        <begin position="226"/>
        <end position="250"/>
    </location>
</feature>
<evidence type="ECO:0000313" key="11">
    <source>
        <dbReference type="EMBL" id="KSA00646.1"/>
    </source>
</evidence>
<keyword evidence="7" id="KW-0539">Nucleus</keyword>
<evidence type="ECO:0000256" key="9">
    <source>
        <dbReference type="SAM" id="MobiDB-lite"/>
    </source>
</evidence>
<feature type="region of interest" description="Disordered" evidence="9">
    <location>
        <begin position="1"/>
        <end position="34"/>
    </location>
</feature>
<keyword evidence="6" id="KW-0804">Transcription</keyword>
<dbReference type="OrthoDB" id="2593073at2759"/>
<dbReference type="Gene3D" id="1.20.5.170">
    <property type="match status" value="1"/>
</dbReference>
<dbReference type="PROSITE" id="PS00036">
    <property type="entry name" value="BZIP_BASIC"/>
    <property type="match status" value="1"/>
</dbReference>
<comment type="subcellular location">
    <subcellularLocation>
        <location evidence="2">Nucleus</location>
    </subcellularLocation>
</comment>
<accession>A0A0V1PWU0</accession>
<reference evidence="11 12" key="1">
    <citation type="submission" date="2015-11" db="EMBL/GenBank/DDBJ databases">
        <title>The genome of Debaryomyces fabryi.</title>
        <authorList>
            <person name="Tafer H."/>
            <person name="Lopandic K."/>
        </authorList>
    </citation>
    <scope>NUCLEOTIDE SEQUENCE [LARGE SCALE GENOMIC DNA]</scope>
    <source>
        <strain evidence="11 12">CBS 789</strain>
    </source>
</reference>
<evidence type="ECO:0000256" key="7">
    <source>
        <dbReference type="ARBA" id="ARBA00023242"/>
    </source>
</evidence>
<feature type="compositionally biased region" description="Low complexity" evidence="9">
    <location>
        <begin position="120"/>
        <end position="130"/>
    </location>
</feature>
<dbReference type="InterPro" id="IPR004827">
    <property type="entry name" value="bZIP"/>
</dbReference>
<sequence>MNTNFSAWTNEKEGNATDPTEEQIDPTFARHQDTDFPTVEDVTAAAVANAQQVPHQQQGHQQVHPHQHQVIHHQHPHQQQHSHQQQHQHQTHEDHMRAAQAAAELQQVQQHQQHQHAQHQHQLAAAAAAASNLQDSDSNEGDGKMKMASAGSPRPSRPVSGTKRAAQNRSAQKAFRQRKEKYIKDLEQQAAEVNTLKQTIEELRAENLQLRDYTLALQSRVIELSPASSHHPLSTTSQPPTNQSHESSNVGVPAPPAAVFSGNKMFNNDK</sequence>
<dbReference type="EMBL" id="LMYN01000079">
    <property type="protein sequence ID" value="KSA00646.1"/>
    <property type="molecule type" value="Genomic_DNA"/>
</dbReference>
<feature type="compositionally biased region" description="Basic residues" evidence="9">
    <location>
        <begin position="63"/>
        <end position="86"/>
    </location>
</feature>
<dbReference type="Proteomes" id="UP000054251">
    <property type="component" value="Unassembled WGS sequence"/>
</dbReference>
<feature type="domain" description="BZIP" evidence="10">
    <location>
        <begin position="163"/>
        <end position="178"/>
    </location>
</feature>
<evidence type="ECO:0000259" key="10">
    <source>
        <dbReference type="PROSITE" id="PS00036"/>
    </source>
</evidence>
<feature type="region of interest" description="Disordered" evidence="9">
    <location>
        <begin position="226"/>
        <end position="270"/>
    </location>
</feature>
<feature type="compositionally biased region" description="Low complexity" evidence="9">
    <location>
        <begin position="98"/>
        <end position="112"/>
    </location>
</feature>
<comment type="caution">
    <text evidence="11">The sequence shown here is derived from an EMBL/GenBank/DDBJ whole genome shotgun (WGS) entry which is preliminary data.</text>
</comment>
<evidence type="ECO:0000256" key="4">
    <source>
        <dbReference type="ARBA" id="ARBA00023015"/>
    </source>
</evidence>
<dbReference type="SMART" id="SM00338">
    <property type="entry name" value="BRLZ"/>
    <property type="match status" value="1"/>
</dbReference>
<dbReference type="InterPro" id="IPR046347">
    <property type="entry name" value="bZIP_sf"/>
</dbReference>
<dbReference type="GeneID" id="26840591"/>
<dbReference type="SUPFAM" id="SSF57959">
    <property type="entry name" value="Leucine zipper domain"/>
    <property type="match status" value="1"/>
</dbReference>
<feature type="region of interest" description="Disordered" evidence="9">
    <location>
        <begin position="51"/>
        <end position="178"/>
    </location>
</feature>
<comment type="function">
    <text evidence="1">Putative transcription factor.</text>
</comment>
<evidence type="ECO:0000256" key="1">
    <source>
        <dbReference type="ARBA" id="ARBA00004049"/>
    </source>
</evidence>
<comment type="similarity">
    <text evidence="3">Belongs to the bZIP family.</text>
</comment>
<feature type="compositionally biased region" description="Low complexity" evidence="9">
    <location>
        <begin position="51"/>
        <end position="62"/>
    </location>
</feature>
<dbReference type="AlphaFoldDB" id="A0A0V1PWU0"/>
<keyword evidence="5" id="KW-0238">DNA-binding</keyword>
<name>A0A0V1PWU0_9ASCO</name>
<keyword evidence="12" id="KW-1185">Reference proteome</keyword>